<evidence type="ECO:0000313" key="14">
    <source>
        <dbReference type="Proteomes" id="UP000324298"/>
    </source>
</evidence>
<evidence type="ECO:0000256" key="4">
    <source>
        <dbReference type="ARBA" id="ARBA00022670"/>
    </source>
</evidence>
<keyword evidence="6 11" id="KW-0378">Hydrolase</keyword>
<organism evidence="13 14">
    <name type="scientific">Oryzomonas rubra</name>
    <dbReference type="NCBI Taxonomy" id="2509454"/>
    <lineage>
        <taxon>Bacteria</taxon>
        <taxon>Pseudomonadati</taxon>
        <taxon>Thermodesulfobacteriota</taxon>
        <taxon>Desulfuromonadia</taxon>
        <taxon>Geobacterales</taxon>
        <taxon>Geobacteraceae</taxon>
        <taxon>Oryzomonas</taxon>
    </lineage>
</organism>
<dbReference type="Pfam" id="PF02163">
    <property type="entry name" value="Peptidase_M50"/>
    <property type="match status" value="1"/>
</dbReference>
<dbReference type="NCBIfam" id="TIGR00054">
    <property type="entry name" value="RIP metalloprotease RseP"/>
    <property type="match status" value="1"/>
</dbReference>
<protein>
    <recommendedName>
        <fullName evidence="11">Zinc metalloprotease</fullName>
        <ecNumber evidence="11">3.4.24.-</ecNumber>
    </recommendedName>
</protein>
<dbReference type="InterPro" id="IPR004387">
    <property type="entry name" value="Pept_M50_Zn"/>
</dbReference>
<evidence type="ECO:0000256" key="1">
    <source>
        <dbReference type="ARBA" id="ARBA00001947"/>
    </source>
</evidence>
<keyword evidence="11" id="KW-0479">Metal-binding</keyword>
<dbReference type="GO" id="GO:0006508">
    <property type="term" value="P:proteolysis"/>
    <property type="evidence" value="ECO:0007669"/>
    <property type="project" value="UniProtKB-KW"/>
</dbReference>
<dbReference type="AlphaFoldDB" id="A0A5A9XK48"/>
<sequence length="383" mass="41075">MMIVYAVIVLGVLIFVHEFGHFLVAKLFNVRVEKFSLGFGPKLAGKKIGETEYLISAFPLGGYVKMFGEGGFIEGGESHHPASEDGEENSAAVAGEAVAAPRELTEEEKKRSFAHKPPLARIAIVMAGPVFNLVFAWFAFIVLCMLGVPSITPKIGEVLKDKPAAKAGIQKNDVVTAINGKAITHWEEVAEAIAAAKGKPVVVAIKRNAADLQFTILPEPRISKNLFGEKVNGFAIGVASAGEVVTEHFGPLQSVVKGTAQTGKVIEITVMSLVKLAQRVVPLDTLGGPIMIAKMAGETAQAGGSSFLAFMALLSVNLGVLNLLPVPVLDGGHLFFFFWELVFRRPVSQKAREYAQQIGLMLLLGLMALAFYNDIIRYFVGQG</sequence>
<evidence type="ECO:0000313" key="13">
    <source>
        <dbReference type="EMBL" id="KAA0893274.1"/>
    </source>
</evidence>
<dbReference type="SUPFAM" id="SSF50156">
    <property type="entry name" value="PDZ domain-like"/>
    <property type="match status" value="1"/>
</dbReference>
<evidence type="ECO:0000256" key="3">
    <source>
        <dbReference type="ARBA" id="ARBA00007931"/>
    </source>
</evidence>
<accession>A0A5A9XK48</accession>
<feature type="transmembrane region" description="Helical" evidence="11">
    <location>
        <begin position="6"/>
        <end position="28"/>
    </location>
</feature>
<evidence type="ECO:0000256" key="2">
    <source>
        <dbReference type="ARBA" id="ARBA00004141"/>
    </source>
</evidence>
<evidence type="ECO:0000256" key="5">
    <source>
        <dbReference type="ARBA" id="ARBA00022692"/>
    </source>
</evidence>
<keyword evidence="5 11" id="KW-0812">Transmembrane</keyword>
<evidence type="ECO:0000259" key="12">
    <source>
        <dbReference type="SMART" id="SM00228"/>
    </source>
</evidence>
<dbReference type="InterPro" id="IPR041489">
    <property type="entry name" value="PDZ_6"/>
</dbReference>
<proteinExistence type="inferred from homology"/>
<dbReference type="PANTHER" id="PTHR42837">
    <property type="entry name" value="REGULATOR OF SIGMA-E PROTEASE RSEP"/>
    <property type="match status" value="1"/>
</dbReference>
<name>A0A5A9XK48_9BACT</name>
<feature type="transmembrane region" description="Helical" evidence="11">
    <location>
        <begin position="360"/>
        <end position="380"/>
    </location>
</feature>
<evidence type="ECO:0000256" key="6">
    <source>
        <dbReference type="ARBA" id="ARBA00022801"/>
    </source>
</evidence>
<evidence type="ECO:0000256" key="7">
    <source>
        <dbReference type="ARBA" id="ARBA00022833"/>
    </source>
</evidence>
<dbReference type="GO" id="GO:0046872">
    <property type="term" value="F:metal ion binding"/>
    <property type="evidence" value="ECO:0007669"/>
    <property type="project" value="UniProtKB-KW"/>
</dbReference>
<keyword evidence="10 11" id="KW-0472">Membrane</keyword>
<keyword evidence="7 11" id="KW-0862">Zinc</keyword>
<dbReference type="Proteomes" id="UP000324298">
    <property type="component" value="Unassembled WGS sequence"/>
</dbReference>
<feature type="transmembrane region" description="Helical" evidence="11">
    <location>
        <begin position="307"/>
        <end position="339"/>
    </location>
</feature>
<evidence type="ECO:0000256" key="11">
    <source>
        <dbReference type="RuleBase" id="RU362031"/>
    </source>
</evidence>
<dbReference type="Gene3D" id="2.30.42.10">
    <property type="match status" value="1"/>
</dbReference>
<gene>
    <name evidence="13" type="primary">rseP</name>
    <name evidence="13" type="ORF">ET418_05515</name>
</gene>
<dbReference type="GO" id="GO:0016020">
    <property type="term" value="C:membrane"/>
    <property type="evidence" value="ECO:0007669"/>
    <property type="project" value="UniProtKB-SubCell"/>
</dbReference>
<comment type="caution">
    <text evidence="13">The sequence shown here is derived from an EMBL/GenBank/DDBJ whole genome shotgun (WGS) entry which is preliminary data.</text>
</comment>
<keyword evidence="8 11" id="KW-1133">Transmembrane helix</keyword>
<dbReference type="EC" id="3.4.24.-" evidence="11"/>
<evidence type="ECO:0000256" key="9">
    <source>
        <dbReference type="ARBA" id="ARBA00023049"/>
    </source>
</evidence>
<dbReference type="InterPro" id="IPR036034">
    <property type="entry name" value="PDZ_sf"/>
</dbReference>
<feature type="domain" description="PDZ" evidence="12">
    <location>
        <begin position="139"/>
        <end position="209"/>
    </location>
</feature>
<keyword evidence="4 13" id="KW-0645">Protease</keyword>
<dbReference type="Pfam" id="PF17820">
    <property type="entry name" value="PDZ_6"/>
    <property type="match status" value="1"/>
</dbReference>
<dbReference type="PANTHER" id="PTHR42837:SF2">
    <property type="entry name" value="MEMBRANE METALLOPROTEASE ARASP2, CHLOROPLASTIC-RELATED"/>
    <property type="match status" value="1"/>
</dbReference>
<dbReference type="CDD" id="cd06163">
    <property type="entry name" value="S2P-M50_PDZ_RseP-like"/>
    <property type="match status" value="1"/>
</dbReference>
<comment type="similarity">
    <text evidence="3 11">Belongs to the peptidase M50B family.</text>
</comment>
<evidence type="ECO:0000256" key="10">
    <source>
        <dbReference type="ARBA" id="ARBA00023136"/>
    </source>
</evidence>
<comment type="cofactor">
    <cofactor evidence="1 11">
        <name>Zn(2+)</name>
        <dbReference type="ChEBI" id="CHEBI:29105"/>
    </cofactor>
</comment>
<reference evidence="13 14" key="1">
    <citation type="submission" date="2019-04" db="EMBL/GenBank/DDBJ databases">
        <title>Geobacter ruber sp. nov., ferric-reducing bacteria isolated from paddy soil.</title>
        <authorList>
            <person name="Xu Z."/>
            <person name="Masuda Y."/>
            <person name="Itoh H."/>
            <person name="Senoo K."/>
        </authorList>
    </citation>
    <scope>NUCLEOTIDE SEQUENCE [LARGE SCALE GENOMIC DNA]</scope>
    <source>
        <strain evidence="13 14">Red88</strain>
    </source>
</reference>
<keyword evidence="9 11" id="KW-0482">Metalloprotease</keyword>
<evidence type="ECO:0000256" key="8">
    <source>
        <dbReference type="ARBA" id="ARBA00022989"/>
    </source>
</evidence>
<dbReference type="InterPro" id="IPR008915">
    <property type="entry name" value="Peptidase_M50"/>
</dbReference>
<comment type="subcellular location">
    <subcellularLocation>
        <location evidence="2">Membrane</location>
        <topology evidence="2">Multi-pass membrane protein</topology>
    </subcellularLocation>
</comment>
<dbReference type="InterPro" id="IPR001478">
    <property type="entry name" value="PDZ"/>
</dbReference>
<dbReference type="OrthoDB" id="9782003at2"/>
<dbReference type="EMBL" id="SRSD01000003">
    <property type="protein sequence ID" value="KAA0893274.1"/>
    <property type="molecule type" value="Genomic_DNA"/>
</dbReference>
<dbReference type="RefSeq" id="WP_149306591.1">
    <property type="nucleotide sequence ID" value="NZ_SRSD01000003.1"/>
</dbReference>
<dbReference type="SMART" id="SM00228">
    <property type="entry name" value="PDZ"/>
    <property type="match status" value="1"/>
</dbReference>
<feature type="transmembrane region" description="Helical" evidence="11">
    <location>
        <begin position="119"/>
        <end position="148"/>
    </location>
</feature>
<dbReference type="GO" id="GO:0004222">
    <property type="term" value="F:metalloendopeptidase activity"/>
    <property type="evidence" value="ECO:0007669"/>
    <property type="project" value="InterPro"/>
</dbReference>
<keyword evidence="14" id="KW-1185">Reference proteome</keyword>